<dbReference type="PANTHER" id="PTHR47586">
    <property type="entry name" value="DIRIGENT PROTEIN"/>
    <property type="match status" value="1"/>
</dbReference>
<dbReference type="InterPro" id="IPR004265">
    <property type="entry name" value="Dirigent"/>
</dbReference>
<name>A0AAV1SS72_9ROSI</name>
<evidence type="ECO:0000256" key="4">
    <source>
        <dbReference type="RuleBase" id="RU363099"/>
    </source>
</evidence>
<feature type="signal peptide" evidence="4">
    <location>
        <begin position="1"/>
        <end position="18"/>
    </location>
</feature>
<comment type="caution">
    <text evidence="5">The sequence shown here is derived from an EMBL/GenBank/DDBJ whole genome shotgun (WGS) entry which is preliminary data.</text>
</comment>
<dbReference type="PANTHER" id="PTHR47586:SF1">
    <property type="entry name" value="DIRIGENT PROTEIN"/>
    <property type="match status" value="1"/>
</dbReference>
<comment type="subcellular location">
    <subcellularLocation>
        <location evidence="4">Secreted</location>
        <location evidence="4">Extracellular space</location>
        <location evidence="4">Apoplast</location>
    </subcellularLocation>
</comment>
<proteinExistence type="inferred from homology"/>
<dbReference type="AlphaFoldDB" id="A0AAV1SS72"/>
<comment type="function">
    <text evidence="4">Dirigent proteins impart stereoselectivity on the phenoxy radical-coupling reaction, yielding optically active lignans from two molecules of coniferyl alcohol in the biosynthesis of lignans, flavonolignans, and alkaloids and thus plays a central role in plant secondary metabolism.</text>
</comment>
<evidence type="ECO:0000256" key="1">
    <source>
        <dbReference type="ARBA" id="ARBA00010746"/>
    </source>
</evidence>
<evidence type="ECO:0000313" key="5">
    <source>
        <dbReference type="EMBL" id="CAK7355549.1"/>
    </source>
</evidence>
<accession>A0AAV1SS72</accession>
<dbReference type="Gene3D" id="2.40.480.10">
    <property type="entry name" value="Allene oxide cyclase-like"/>
    <property type="match status" value="1"/>
</dbReference>
<feature type="chain" id="PRO_5043096220" description="Dirigent protein" evidence="4">
    <location>
        <begin position="19"/>
        <end position="188"/>
    </location>
</feature>
<dbReference type="GO" id="GO:0009699">
    <property type="term" value="P:phenylpropanoid biosynthetic process"/>
    <property type="evidence" value="ECO:0007669"/>
    <property type="project" value="UniProtKB-ARBA"/>
</dbReference>
<keyword evidence="4" id="KW-0732">Signal</keyword>
<dbReference type="EMBL" id="CAWUPB010001195">
    <property type="protein sequence ID" value="CAK7355549.1"/>
    <property type="molecule type" value="Genomic_DNA"/>
</dbReference>
<comment type="subunit">
    <text evidence="2 4">Homodimer.</text>
</comment>
<keyword evidence="3 4" id="KW-0964">Secreted</keyword>
<dbReference type="Pfam" id="PF03018">
    <property type="entry name" value="Dirigent"/>
    <property type="match status" value="1"/>
</dbReference>
<organism evidence="5 6">
    <name type="scientific">Dovyalis caffra</name>
    <dbReference type="NCBI Taxonomy" id="77055"/>
    <lineage>
        <taxon>Eukaryota</taxon>
        <taxon>Viridiplantae</taxon>
        <taxon>Streptophyta</taxon>
        <taxon>Embryophyta</taxon>
        <taxon>Tracheophyta</taxon>
        <taxon>Spermatophyta</taxon>
        <taxon>Magnoliopsida</taxon>
        <taxon>eudicotyledons</taxon>
        <taxon>Gunneridae</taxon>
        <taxon>Pentapetalae</taxon>
        <taxon>rosids</taxon>
        <taxon>fabids</taxon>
        <taxon>Malpighiales</taxon>
        <taxon>Salicaceae</taxon>
        <taxon>Flacourtieae</taxon>
        <taxon>Dovyalis</taxon>
    </lineage>
</organism>
<reference evidence="5 6" key="1">
    <citation type="submission" date="2024-01" db="EMBL/GenBank/DDBJ databases">
        <authorList>
            <person name="Waweru B."/>
        </authorList>
    </citation>
    <scope>NUCLEOTIDE SEQUENCE [LARGE SCALE GENOMIC DNA]</scope>
</reference>
<dbReference type="Proteomes" id="UP001314170">
    <property type="component" value="Unassembled WGS sequence"/>
</dbReference>
<keyword evidence="6" id="KW-1185">Reference proteome</keyword>
<evidence type="ECO:0000256" key="2">
    <source>
        <dbReference type="ARBA" id="ARBA00011738"/>
    </source>
</evidence>
<dbReference type="GO" id="GO:0048046">
    <property type="term" value="C:apoplast"/>
    <property type="evidence" value="ECO:0007669"/>
    <property type="project" value="UniProtKB-SubCell"/>
</dbReference>
<keyword evidence="4" id="KW-0052">Apoplast</keyword>
<comment type="similarity">
    <text evidence="1 4">Belongs to the plant dirigent protein family.</text>
</comment>
<gene>
    <name evidence="5" type="ORF">DCAF_LOCUS25809</name>
</gene>
<sequence length="188" mass="20422">MAMAQSVKLFILINLLFALSFKAISTSNYHFYGLKSLRFTLYQHETLNKTAYLIVNGVTGQGITPTTSPFGSLFAYQDNLTITSNPSSKVVGISEAISITSTLDGLGNIAISKTTLEYKRLKGSISIVGSAHSIEPSDLPIVGGTGDFTFVQGYMTSTPVNISGFAVTYKFEFHLYWPPYANPSSLHN</sequence>
<evidence type="ECO:0000256" key="3">
    <source>
        <dbReference type="ARBA" id="ARBA00022525"/>
    </source>
</evidence>
<protein>
    <recommendedName>
        <fullName evidence="4">Dirigent protein</fullName>
    </recommendedName>
</protein>
<evidence type="ECO:0000313" key="6">
    <source>
        <dbReference type="Proteomes" id="UP001314170"/>
    </source>
</evidence>
<dbReference type="InterPro" id="IPR044859">
    <property type="entry name" value="Allene_oxi_cyc_Dirigent"/>
</dbReference>